<dbReference type="AlphaFoldDB" id="A0A9Q0XID5"/>
<accession>A0A9Q0XID5</accession>
<feature type="compositionally biased region" description="Polar residues" evidence="1">
    <location>
        <begin position="173"/>
        <end position="184"/>
    </location>
</feature>
<dbReference type="Proteomes" id="UP001142489">
    <property type="component" value="Unassembled WGS sequence"/>
</dbReference>
<organism evidence="2 3">
    <name type="scientific">Phrynocephalus forsythii</name>
    <dbReference type="NCBI Taxonomy" id="171643"/>
    <lineage>
        <taxon>Eukaryota</taxon>
        <taxon>Metazoa</taxon>
        <taxon>Chordata</taxon>
        <taxon>Craniata</taxon>
        <taxon>Vertebrata</taxon>
        <taxon>Euteleostomi</taxon>
        <taxon>Lepidosauria</taxon>
        <taxon>Squamata</taxon>
        <taxon>Bifurcata</taxon>
        <taxon>Unidentata</taxon>
        <taxon>Episquamata</taxon>
        <taxon>Toxicofera</taxon>
        <taxon>Iguania</taxon>
        <taxon>Acrodonta</taxon>
        <taxon>Agamidae</taxon>
        <taxon>Agaminae</taxon>
        <taxon>Phrynocephalus</taxon>
    </lineage>
</organism>
<dbReference type="OrthoDB" id="9038645at2759"/>
<evidence type="ECO:0000313" key="2">
    <source>
        <dbReference type="EMBL" id="KAJ7316025.1"/>
    </source>
</evidence>
<gene>
    <name evidence="2" type="ORF">JRQ81_002187</name>
</gene>
<reference evidence="2" key="1">
    <citation type="journal article" date="2023" name="DNA Res.">
        <title>Chromosome-level genome assembly of Phrynocephalus forsythii using third-generation DNA sequencing and Hi-C analysis.</title>
        <authorList>
            <person name="Qi Y."/>
            <person name="Zhao W."/>
            <person name="Zhao Y."/>
            <person name="Niu C."/>
            <person name="Cao S."/>
            <person name="Zhang Y."/>
        </authorList>
    </citation>
    <scope>NUCLEOTIDE SEQUENCE</scope>
    <source>
        <tissue evidence="2">Muscle</tissue>
    </source>
</reference>
<evidence type="ECO:0000256" key="1">
    <source>
        <dbReference type="SAM" id="MobiDB-lite"/>
    </source>
</evidence>
<feature type="compositionally biased region" description="Polar residues" evidence="1">
    <location>
        <begin position="199"/>
        <end position="209"/>
    </location>
</feature>
<dbReference type="EMBL" id="JAPFRF010000011">
    <property type="protein sequence ID" value="KAJ7316025.1"/>
    <property type="molecule type" value="Genomic_DNA"/>
</dbReference>
<protein>
    <submittedName>
        <fullName evidence="2">Uncharacterized protein</fullName>
    </submittedName>
</protein>
<sequence length="285" mass="31430">MKDETAVHLYDRERPRSSREKFIQAWNEKLRHQLRPTLSSQVPEPATGIPIQSKETEDEKHPSHLLSRALLGAGENAVYFVKMSDPPPSQLHTVSGDVQAPEPGPRQLPAAASCSDLETSNEEEFREICASDLLPKSPERKKPRLLPQNKNEQQKQASDQPEESPRSPASLGCSHQENTMTMTAPDNPHEVESMPPRSSPKQTPHSLSSGDRPVHPPARCPSPSGDAEASHCPQPTSTSHPEHQHLNQERSSPPSPPVTPTQGALGSLPISCLPPKKQYTREWCL</sequence>
<feature type="compositionally biased region" description="Polar residues" evidence="1">
    <location>
        <begin position="148"/>
        <end position="159"/>
    </location>
</feature>
<feature type="region of interest" description="Disordered" evidence="1">
    <location>
        <begin position="82"/>
        <end position="274"/>
    </location>
</feature>
<comment type="caution">
    <text evidence="2">The sequence shown here is derived from an EMBL/GenBank/DDBJ whole genome shotgun (WGS) entry which is preliminary data.</text>
</comment>
<evidence type="ECO:0000313" key="3">
    <source>
        <dbReference type="Proteomes" id="UP001142489"/>
    </source>
</evidence>
<proteinExistence type="predicted"/>
<feature type="region of interest" description="Disordered" evidence="1">
    <location>
        <begin position="34"/>
        <end position="63"/>
    </location>
</feature>
<keyword evidence="3" id="KW-1185">Reference proteome</keyword>
<name>A0A9Q0XID5_9SAUR</name>